<dbReference type="EMBL" id="JAJLJH010000002">
    <property type="protein sequence ID" value="MCK9686290.1"/>
    <property type="molecule type" value="Genomic_DNA"/>
</dbReference>
<protein>
    <submittedName>
        <fullName evidence="1">Uncharacterized protein</fullName>
    </submittedName>
</protein>
<comment type="caution">
    <text evidence="1">The sequence shown here is derived from an EMBL/GenBank/DDBJ whole genome shotgun (WGS) entry which is preliminary data.</text>
</comment>
<organism evidence="1 2">
    <name type="scientific">Scleromatobacter humisilvae</name>
    <dbReference type="NCBI Taxonomy" id="2897159"/>
    <lineage>
        <taxon>Bacteria</taxon>
        <taxon>Pseudomonadati</taxon>
        <taxon>Pseudomonadota</taxon>
        <taxon>Betaproteobacteria</taxon>
        <taxon>Burkholderiales</taxon>
        <taxon>Sphaerotilaceae</taxon>
        <taxon>Scleromatobacter</taxon>
    </lineage>
</organism>
<dbReference type="Proteomes" id="UP001139353">
    <property type="component" value="Unassembled WGS sequence"/>
</dbReference>
<proteinExistence type="predicted"/>
<accession>A0A9X1YJZ8</accession>
<dbReference type="RefSeq" id="WP_275682317.1">
    <property type="nucleotide sequence ID" value="NZ_JAJLJH010000002.1"/>
</dbReference>
<name>A0A9X1YJZ8_9BURK</name>
<evidence type="ECO:0000313" key="1">
    <source>
        <dbReference type="EMBL" id="MCK9686290.1"/>
    </source>
</evidence>
<evidence type="ECO:0000313" key="2">
    <source>
        <dbReference type="Proteomes" id="UP001139353"/>
    </source>
</evidence>
<sequence>MQSTTLSNPFVMMTNPETILLAVERSERLNRLNRKVYRPLDRPLIPKVGAKELAEFDNEIDAAVEDDVLEALNADLA</sequence>
<keyword evidence="2" id="KW-1185">Reference proteome</keyword>
<gene>
    <name evidence="1" type="ORF">LPC04_11285</name>
</gene>
<reference evidence="1" key="1">
    <citation type="submission" date="2021-11" db="EMBL/GenBank/DDBJ databases">
        <title>BS-T2-15 a new species belonging to the Comamonadaceae family isolated from the soil of a French oak forest.</title>
        <authorList>
            <person name="Mieszkin S."/>
            <person name="Alain K."/>
        </authorList>
    </citation>
    <scope>NUCLEOTIDE SEQUENCE</scope>
    <source>
        <strain evidence="1">BS-T2-15</strain>
    </source>
</reference>
<dbReference type="AlphaFoldDB" id="A0A9X1YJZ8"/>